<gene>
    <name evidence="2" type="ORF">CMV30_14540</name>
</gene>
<dbReference type="KEGG" id="vbh:CMV30_14540"/>
<name>A0A290QFM3_9BACT</name>
<reference evidence="2 3" key="1">
    <citation type="submission" date="2017-09" db="EMBL/GenBank/DDBJ databases">
        <title>Complete genome sequence of Verrucomicrobial strain HZ-65, isolated from freshwater.</title>
        <authorList>
            <person name="Choi A."/>
        </authorList>
    </citation>
    <scope>NUCLEOTIDE SEQUENCE [LARGE SCALE GENOMIC DNA]</scope>
    <source>
        <strain evidence="2 3">HZ-65</strain>
    </source>
</reference>
<organism evidence="2 3">
    <name type="scientific">Nibricoccus aquaticus</name>
    <dbReference type="NCBI Taxonomy" id="2576891"/>
    <lineage>
        <taxon>Bacteria</taxon>
        <taxon>Pseudomonadati</taxon>
        <taxon>Verrucomicrobiota</taxon>
        <taxon>Opitutia</taxon>
        <taxon>Opitutales</taxon>
        <taxon>Opitutaceae</taxon>
        <taxon>Nibricoccus</taxon>
    </lineage>
</organism>
<dbReference type="OrthoDB" id="200192at2"/>
<proteinExistence type="predicted"/>
<dbReference type="Proteomes" id="UP000217265">
    <property type="component" value="Chromosome"/>
</dbReference>
<keyword evidence="3" id="KW-1185">Reference proteome</keyword>
<sequence>MKTLSTSARLIAVALAGLVVSSVAHAASADSSPAASSNRTLNPGMSAEAIVKQIGRPLGITPIKVAEGQAEIWIYHRQLARETRHTSTSTQAVPAFVGVGGTGGAVIGTTSTAVYSIENITTYQVTSLLMFEGKLRVAKQSQEQTRSFN</sequence>
<protein>
    <recommendedName>
        <fullName evidence="4">Lipoprotein SmpA/OmlA domain-containing protein</fullName>
    </recommendedName>
</protein>
<feature type="chain" id="PRO_5012425619" description="Lipoprotein SmpA/OmlA domain-containing protein" evidence="1">
    <location>
        <begin position="27"/>
        <end position="149"/>
    </location>
</feature>
<keyword evidence="1" id="KW-0732">Signal</keyword>
<dbReference type="AlphaFoldDB" id="A0A290QFM3"/>
<feature type="signal peptide" evidence="1">
    <location>
        <begin position="1"/>
        <end position="26"/>
    </location>
</feature>
<accession>A0A290QFM3</accession>
<dbReference type="EMBL" id="CP023344">
    <property type="protein sequence ID" value="ATC65076.1"/>
    <property type="molecule type" value="Genomic_DNA"/>
</dbReference>
<evidence type="ECO:0000313" key="2">
    <source>
        <dbReference type="EMBL" id="ATC65076.1"/>
    </source>
</evidence>
<evidence type="ECO:0008006" key="4">
    <source>
        <dbReference type="Google" id="ProtNLM"/>
    </source>
</evidence>
<evidence type="ECO:0000313" key="3">
    <source>
        <dbReference type="Proteomes" id="UP000217265"/>
    </source>
</evidence>
<dbReference type="RefSeq" id="WP_096056707.1">
    <property type="nucleotide sequence ID" value="NZ_CP023344.1"/>
</dbReference>
<evidence type="ECO:0000256" key="1">
    <source>
        <dbReference type="SAM" id="SignalP"/>
    </source>
</evidence>